<evidence type="ECO:0000256" key="4">
    <source>
        <dbReference type="ARBA" id="ARBA00022692"/>
    </source>
</evidence>
<keyword evidence="6 7" id="KW-0472">Membrane</keyword>
<dbReference type="InterPro" id="IPR035906">
    <property type="entry name" value="MetI-like_sf"/>
</dbReference>
<dbReference type="eggNOG" id="COG0601">
    <property type="taxonomic scope" value="Bacteria"/>
</dbReference>
<dbReference type="AlphaFoldDB" id="A0A095ZA20"/>
<dbReference type="PANTHER" id="PTHR43163">
    <property type="entry name" value="DIPEPTIDE TRANSPORT SYSTEM PERMEASE PROTEIN DPPB-RELATED"/>
    <property type="match status" value="1"/>
</dbReference>
<evidence type="ECO:0000259" key="8">
    <source>
        <dbReference type="PROSITE" id="PS50928"/>
    </source>
</evidence>
<accession>A0A095ZA20</accession>
<evidence type="ECO:0000313" key="10">
    <source>
        <dbReference type="Proteomes" id="UP000029548"/>
    </source>
</evidence>
<evidence type="ECO:0000256" key="1">
    <source>
        <dbReference type="ARBA" id="ARBA00004651"/>
    </source>
</evidence>
<dbReference type="Proteomes" id="UP000029548">
    <property type="component" value="Unassembled WGS sequence"/>
</dbReference>
<reference evidence="9 10" key="1">
    <citation type="submission" date="2014-07" db="EMBL/GenBank/DDBJ databases">
        <authorList>
            <person name="McCorrison J."/>
            <person name="Sanka R."/>
            <person name="Torralba M."/>
            <person name="Gillis M."/>
            <person name="Haft D.H."/>
            <person name="Methe B."/>
            <person name="Sutton G."/>
            <person name="Nelson K.E."/>
        </authorList>
    </citation>
    <scope>NUCLEOTIDE SEQUENCE [LARGE SCALE GENOMIC DNA]</scope>
    <source>
        <strain evidence="9 10">DNF00450</strain>
    </source>
</reference>
<organism evidence="9 10">
    <name type="scientific">Corynebacterium freneyi DNF00450</name>
    <dbReference type="NCBI Taxonomy" id="1287475"/>
    <lineage>
        <taxon>Bacteria</taxon>
        <taxon>Bacillati</taxon>
        <taxon>Actinomycetota</taxon>
        <taxon>Actinomycetes</taxon>
        <taxon>Mycobacteriales</taxon>
        <taxon>Corynebacteriaceae</taxon>
        <taxon>Corynebacterium</taxon>
    </lineage>
</organism>
<dbReference type="EMBL" id="JRNE01000074">
    <property type="protein sequence ID" value="KGF15577.1"/>
    <property type="molecule type" value="Genomic_DNA"/>
</dbReference>
<sequence>MRIPQTAVAFLLATFVVFGLAYIAPGDRVSAAPETVGLSETDAAAMRAELGLDRPFWEQYFDFLRGLRAFDLGTSTTGVPVTSLVGAALPATAALATAALAVSILVGLTMGVVAGLTDTRRVTVPVFIVSAFLVALPQFVLAITVRDTAIGAGWQFGSAGRDIAIGALILPALAAGLASAGYLARVSRAEVTGARRAEHVRMARARGQTGAGLARRHILRNALPPVNAFAATEFAGLLGGTVIIERIFNVPGIGTLLYDSVQRGDVPVTVAIIMCFIAFHMVVTLLLDVAHAALDPRLRNG</sequence>
<evidence type="ECO:0000256" key="3">
    <source>
        <dbReference type="ARBA" id="ARBA00022475"/>
    </source>
</evidence>
<comment type="subcellular location">
    <subcellularLocation>
        <location evidence="1 7">Cell membrane</location>
        <topology evidence="1 7">Multi-pass membrane protein</topology>
    </subcellularLocation>
</comment>
<comment type="similarity">
    <text evidence="7">Belongs to the binding-protein-dependent transport system permease family.</text>
</comment>
<gene>
    <name evidence="9" type="ORF">HMPREF1650_10735</name>
</gene>
<dbReference type="SUPFAM" id="SSF161098">
    <property type="entry name" value="MetI-like"/>
    <property type="match status" value="1"/>
</dbReference>
<dbReference type="Pfam" id="PF19300">
    <property type="entry name" value="BPD_transp_1_N"/>
    <property type="match status" value="1"/>
</dbReference>
<keyword evidence="5 7" id="KW-1133">Transmembrane helix</keyword>
<feature type="transmembrane region" description="Helical" evidence="7">
    <location>
        <begin position="163"/>
        <end position="184"/>
    </location>
</feature>
<evidence type="ECO:0000256" key="7">
    <source>
        <dbReference type="RuleBase" id="RU363032"/>
    </source>
</evidence>
<feature type="transmembrane region" description="Helical" evidence="7">
    <location>
        <begin position="93"/>
        <end position="115"/>
    </location>
</feature>
<keyword evidence="4 7" id="KW-0812">Transmembrane</keyword>
<dbReference type="Gene3D" id="1.10.3720.10">
    <property type="entry name" value="MetI-like"/>
    <property type="match status" value="1"/>
</dbReference>
<name>A0A095ZA20_9CORY</name>
<feature type="transmembrane region" description="Helical" evidence="7">
    <location>
        <begin position="122"/>
        <end position="143"/>
    </location>
</feature>
<evidence type="ECO:0000256" key="2">
    <source>
        <dbReference type="ARBA" id="ARBA00022448"/>
    </source>
</evidence>
<dbReference type="InterPro" id="IPR045621">
    <property type="entry name" value="BPD_transp_1_N"/>
</dbReference>
<evidence type="ECO:0000313" key="9">
    <source>
        <dbReference type="EMBL" id="KGF15577.1"/>
    </source>
</evidence>
<evidence type="ECO:0000256" key="6">
    <source>
        <dbReference type="ARBA" id="ARBA00023136"/>
    </source>
</evidence>
<dbReference type="GO" id="GO:0055085">
    <property type="term" value="P:transmembrane transport"/>
    <property type="evidence" value="ECO:0007669"/>
    <property type="project" value="InterPro"/>
</dbReference>
<comment type="caution">
    <text evidence="9">The sequence shown here is derived from an EMBL/GenBank/DDBJ whole genome shotgun (WGS) entry which is preliminary data.</text>
</comment>
<evidence type="ECO:0000256" key="5">
    <source>
        <dbReference type="ARBA" id="ARBA00022989"/>
    </source>
</evidence>
<dbReference type="GO" id="GO:0005886">
    <property type="term" value="C:plasma membrane"/>
    <property type="evidence" value="ECO:0007669"/>
    <property type="project" value="UniProtKB-SubCell"/>
</dbReference>
<dbReference type="Pfam" id="PF00528">
    <property type="entry name" value="BPD_transp_1"/>
    <property type="match status" value="1"/>
</dbReference>
<keyword evidence="2 7" id="KW-0813">Transport</keyword>
<dbReference type="CDD" id="cd06261">
    <property type="entry name" value="TM_PBP2"/>
    <property type="match status" value="1"/>
</dbReference>
<keyword evidence="3" id="KW-1003">Cell membrane</keyword>
<protein>
    <recommendedName>
        <fullName evidence="8">ABC transmembrane type-1 domain-containing protein</fullName>
    </recommendedName>
</protein>
<proteinExistence type="inferred from homology"/>
<feature type="domain" description="ABC transmembrane type-1" evidence="8">
    <location>
        <begin position="89"/>
        <end position="287"/>
    </location>
</feature>
<feature type="transmembrane region" description="Helical" evidence="7">
    <location>
        <begin position="268"/>
        <end position="290"/>
    </location>
</feature>
<dbReference type="PANTHER" id="PTHR43163:SF7">
    <property type="entry name" value="DIPEPTIDE-TRANSPORT INTEGRAL MEMBRANE PROTEIN ABC TRANSPORTER DPPB-RELATED"/>
    <property type="match status" value="1"/>
</dbReference>
<feature type="transmembrane region" description="Helical" evidence="7">
    <location>
        <begin position="226"/>
        <end position="248"/>
    </location>
</feature>
<dbReference type="InterPro" id="IPR000515">
    <property type="entry name" value="MetI-like"/>
</dbReference>
<dbReference type="PROSITE" id="PS50928">
    <property type="entry name" value="ABC_TM1"/>
    <property type="match status" value="1"/>
</dbReference>